<dbReference type="Proteomes" id="UP000267521">
    <property type="component" value="Unassembled WGS sequence"/>
</dbReference>
<dbReference type="EMBL" id="RDQM01000009">
    <property type="protein sequence ID" value="RMW97680.1"/>
    <property type="molecule type" value="Genomic_DNA"/>
</dbReference>
<proteinExistence type="predicted"/>
<protein>
    <recommendedName>
        <fullName evidence="4">Type II secretion system protein GspC N-terminal domain-containing protein</fullName>
    </recommendedName>
</protein>
<dbReference type="RefSeq" id="WP_122238578.1">
    <property type="nucleotide sequence ID" value="NZ_RDQM01000009.1"/>
</dbReference>
<accession>A0A3M6Q514</accession>
<reference evidence="2 3" key="1">
    <citation type="submission" date="2018-10" db="EMBL/GenBank/DDBJ databases">
        <title>Comamonadaceae CDC group NO-1 genome sequencing and assembly.</title>
        <authorList>
            <person name="Bernier A.-M."/>
            <person name="Bernard K."/>
        </authorList>
    </citation>
    <scope>NUCLEOTIDE SEQUENCE [LARGE SCALE GENOMIC DNA]</scope>
    <source>
        <strain evidence="2 3">NML970147</strain>
    </source>
</reference>
<name>A0A3M6Q514_9BURK</name>
<evidence type="ECO:0000313" key="3">
    <source>
        <dbReference type="Proteomes" id="UP000267521"/>
    </source>
</evidence>
<feature type="compositionally biased region" description="Basic and acidic residues" evidence="1">
    <location>
        <begin position="157"/>
        <end position="167"/>
    </location>
</feature>
<comment type="caution">
    <text evidence="2">The sequence shown here is derived from an EMBL/GenBank/DDBJ whole genome shotgun (WGS) entry which is preliminary data.</text>
</comment>
<evidence type="ECO:0000256" key="1">
    <source>
        <dbReference type="SAM" id="MobiDB-lite"/>
    </source>
</evidence>
<sequence>MKQRSALAGLWMVNAALALALLAWWLWLRAAQWQPPAPIAPDYASALQDAALPGHLNASDYTEVVKAPLFETSRQWPDAPPPPAPPEAPKTPQPAPKDVLDEARVLGVYDQGSEGAVILEIEGKARRLRLGESVEGWTLRAIDGLSVRLTHPQQPDRILDLKRRHDNPPVVPANEAQQRRRPPQPR</sequence>
<feature type="compositionally biased region" description="Pro residues" evidence="1">
    <location>
        <begin position="78"/>
        <end position="95"/>
    </location>
</feature>
<dbReference type="AlphaFoldDB" id="A0A3M6Q514"/>
<evidence type="ECO:0008006" key="4">
    <source>
        <dbReference type="Google" id="ProtNLM"/>
    </source>
</evidence>
<gene>
    <name evidence="2" type="ORF">EBQ26_08475</name>
</gene>
<evidence type="ECO:0000313" key="2">
    <source>
        <dbReference type="EMBL" id="RMW97680.1"/>
    </source>
</evidence>
<organism evidence="2 3">
    <name type="scientific">Allofranklinella schreckenbergeri</name>
    <dbReference type="NCBI Taxonomy" id="1076744"/>
    <lineage>
        <taxon>Bacteria</taxon>
        <taxon>Pseudomonadati</taxon>
        <taxon>Pseudomonadota</taxon>
        <taxon>Betaproteobacteria</taxon>
        <taxon>Burkholderiales</taxon>
        <taxon>Comamonadaceae</taxon>
        <taxon>Allofranklinella</taxon>
    </lineage>
</organism>
<feature type="region of interest" description="Disordered" evidence="1">
    <location>
        <begin position="151"/>
        <end position="186"/>
    </location>
</feature>
<feature type="region of interest" description="Disordered" evidence="1">
    <location>
        <begin position="73"/>
        <end position="97"/>
    </location>
</feature>